<keyword evidence="2" id="KW-1185">Reference proteome</keyword>
<gene>
    <name evidence="1" type="ORF">AC058_01280</name>
</gene>
<dbReference type="AlphaFoldDB" id="A0A1V2V243"/>
<dbReference type="Proteomes" id="UP000189376">
    <property type="component" value="Unassembled WGS sequence"/>
</dbReference>
<name>A0A1V2V243_9GAMM</name>
<comment type="caution">
    <text evidence="1">The sequence shown here is derived from an EMBL/GenBank/DDBJ whole genome shotgun (WGS) entry which is preliminary data.</text>
</comment>
<organism evidence="1 2">
    <name type="scientific">Acinetobacter genomosp. 33YU</name>
    <dbReference type="NCBI Taxonomy" id="1675530"/>
    <lineage>
        <taxon>Bacteria</taxon>
        <taxon>Pseudomonadati</taxon>
        <taxon>Pseudomonadota</taxon>
        <taxon>Gammaproteobacteria</taxon>
        <taxon>Moraxellales</taxon>
        <taxon>Moraxellaceae</taxon>
        <taxon>Acinetobacter</taxon>
    </lineage>
</organism>
<dbReference type="RefSeq" id="WP_077168297.1">
    <property type="nucleotide sequence ID" value="NZ_LFZS01000001.1"/>
</dbReference>
<accession>A0A1V2V243</accession>
<protein>
    <submittedName>
        <fullName evidence="1">Uncharacterized protein</fullName>
    </submittedName>
</protein>
<proteinExistence type="predicted"/>
<evidence type="ECO:0000313" key="1">
    <source>
        <dbReference type="EMBL" id="ONN56318.1"/>
    </source>
</evidence>
<sequence>MTLKTLYIEFYYGEYSVQERTEKINKYIEENEDVHIDFFTELLLPFNDYNSLLLRIINLTDPIFSYNCIEAEILAARFFLDILSNYQENNLSPFQLCTIFNNLETGFMGAPRNLPDNIIYYPTWLESFYDACDWCDETWTSENSPHLVEATKQQIHVIEKWLFFK</sequence>
<dbReference type="EMBL" id="LFZS01000001">
    <property type="protein sequence ID" value="ONN56318.1"/>
    <property type="molecule type" value="Genomic_DNA"/>
</dbReference>
<evidence type="ECO:0000313" key="2">
    <source>
        <dbReference type="Proteomes" id="UP000189376"/>
    </source>
</evidence>
<reference evidence="1 2" key="1">
    <citation type="submission" date="2015-07" db="EMBL/GenBank/DDBJ databases">
        <title>Acinetobacter yuneri, a novel member of Acinetobacter calcoaceticus-Acinetobacter baumannii complex isolated from clinical specimen.</title>
        <authorList>
            <person name="Yu Y."/>
        </authorList>
    </citation>
    <scope>NUCLEOTIDE SEQUENCE [LARGE SCALE GENOMIC DNA]</scope>
    <source>
        <strain evidence="1 2">A362</strain>
    </source>
</reference>